<sequence length="130" mass="14514">MQKLSANTAAKSVGRSEQLQRLIAPWRLTGPVSDGEWRDVPLATCEYRSRSPASRPTHVSVPHSSSSRVYDTRYFVRDARRTNIHGIQASLFSFERTLAAELQPELGKPQRPLEKAVHVSILDDPDAGYA</sequence>
<accession>Q01EC5</accession>
<reference evidence="2" key="1">
    <citation type="journal article" date="2006" name="Proc. Natl. Acad. Sci. U.S.A.">
        <title>Genome analysis of the smallest free-living eukaryote Ostreococcus tauri unveils many unique features.</title>
        <authorList>
            <person name="Derelle E."/>
            <person name="Ferraz C."/>
            <person name="Rombauts S."/>
            <person name="Rouze P."/>
            <person name="Worden A.Z."/>
            <person name="Robbens S."/>
            <person name="Partensky F."/>
            <person name="Degroeve S."/>
            <person name="Echeynie S."/>
            <person name="Cooke R."/>
            <person name="Saeys Y."/>
            <person name="Wuyts J."/>
            <person name="Jabbari K."/>
            <person name="Bowler C."/>
            <person name="Panaud O."/>
            <person name="Piegu B."/>
            <person name="Ball S.G."/>
            <person name="Ral J.-P."/>
            <person name="Bouget F.-Y."/>
            <person name="Piganeau G."/>
            <person name="De Baets B."/>
            <person name="Picard A."/>
            <person name="Delseny M."/>
            <person name="Demaille J."/>
            <person name="Van de Peer Y."/>
            <person name="Moreau H."/>
        </authorList>
    </citation>
    <scope>NUCLEOTIDE SEQUENCE [LARGE SCALE GENOMIC DNA]</scope>
    <source>
        <strain evidence="2">OTTH 0595 / CCAP 157/2 / RCC745</strain>
    </source>
</reference>
<reference evidence="1 2" key="2">
    <citation type="journal article" date="2014" name="BMC Genomics">
        <title>An improved genome of the model marine alga Ostreococcus tauri unfolds by assessing Illumina de novo assemblies.</title>
        <authorList>
            <person name="Blanc-Mathieu R."/>
            <person name="Verhelst B."/>
            <person name="Derelle E."/>
            <person name="Rombauts S."/>
            <person name="Bouget F.Y."/>
            <person name="Carre I."/>
            <person name="Chateau A."/>
            <person name="Eyre-Walker A."/>
            <person name="Grimsley N."/>
            <person name="Moreau H."/>
            <person name="Piegu B."/>
            <person name="Rivals E."/>
            <person name="Schackwitz W."/>
            <person name="Van de Peer Y."/>
            <person name="Piganeau G."/>
        </authorList>
    </citation>
    <scope>NUCLEOTIDE SEQUENCE [LARGE SCALE GENOMIC DNA]</scope>
    <source>
        <strain evidence="2">OTTH 0595 / CCAP 157/2 / RCC745</strain>
    </source>
</reference>
<evidence type="ECO:0000313" key="1">
    <source>
        <dbReference type="EMBL" id="CAL52328.2"/>
    </source>
</evidence>
<dbReference type="OrthoDB" id="506252at2759"/>
<comment type="caution">
    <text evidence="1">The sequence shown here is derived from an EMBL/GenBank/DDBJ whole genome shotgun (WGS) entry which is preliminary data.</text>
</comment>
<name>Q01EC5_OSTTA</name>
<protein>
    <submittedName>
        <fullName evidence="1">Unnamed product</fullName>
    </submittedName>
</protein>
<gene>
    <name evidence="1" type="ORF">OT_ostta02g02450</name>
</gene>
<dbReference type="EMBL" id="CAID01000002">
    <property type="protein sequence ID" value="CAL52328.2"/>
    <property type="molecule type" value="Genomic_DNA"/>
</dbReference>
<dbReference type="RefSeq" id="XP_003075056.1">
    <property type="nucleotide sequence ID" value="XM_003075008.1"/>
</dbReference>
<keyword evidence="2" id="KW-1185">Reference proteome</keyword>
<dbReference type="Proteomes" id="UP000009170">
    <property type="component" value="Unassembled WGS sequence"/>
</dbReference>
<dbReference type="STRING" id="70448.Q01EC5"/>
<dbReference type="KEGG" id="ota:OT_ostta02g02450"/>
<dbReference type="OMA" id="LRIRECV"/>
<dbReference type="AlphaFoldDB" id="Q01EC5"/>
<proteinExistence type="predicted"/>
<dbReference type="PANTHER" id="PTHR36391">
    <property type="entry name" value="FURRY"/>
    <property type="match status" value="1"/>
</dbReference>
<dbReference type="PANTHER" id="PTHR36391:SF1">
    <property type="entry name" value="FURRY"/>
    <property type="match status" value="1"/>
</dbReference>
<dbReference type="GeneID" id="9832621"/>
<organism evidence="1 2">
    <name type="scientific">Ostreococcus tauri</name>
    <name type="common">Marine green alga</name>
    <dbReference type="NCBI Taxonomy" id="70448"/>
    <lineage>
        <taxon>Eukaryota</taxon>
        <taxon>Viridiplantae</taxon>
        <taxon>Chlorophyta</taxon>
        <taxon>Mamiellophyceae</taxon>
        <taxon>Mamiellales</taxon>
        <taxon>Bathycoccaceae</taxon>
        <taxon>Ostreococcus</taxon>
    </lineage>
</organism>
<dbReference type="InParanoid" id="Q01EC5"/>
<evidence type="ECO:0000313" key="2">
    <source>
        <dbReference type="Proteomes" id="UP000009170"/>
    </source>
</evidence>